<feature type="chain" id="PRO_5041228858" evidence="1">
    <location>
        <begin position="23"/>
        <end position="441"/>
    </location>
</feature>
<organism evidence="2 3">
    <name type="scientific">Mesoterricola silvestris</name>
    <dbReference type="NCBI Taxonomy" id="2927979"/>
    <lineage>
        <taxon>Bacteria</taxon>
        <taxon>Pseudomonadati</taxon>
        <taxon>Acidobacteriota</taxon>
        <taxon>Holophagae</taxon>
        <taxon>Holophagales</taxon>
        <taxon>Holophagaceae</taxon>
        <taxon>Mesoterricola</taxon>
    </lineage>
</organism>
<dbReference type="KEGG" id="msil:METEAL_31970"/>
<dbReference type="RefSeq" id="WP_316412694.1">
    <property type="nucleotide sequence ID" value="NZ_AP027080.1"/>
</dbReference>
<reference evidence="3" key="1">
    <citation type="journal article" date="2023" name="Int. J. Syst. Evol. Microbiol.">
        <title>Mesoterricola silvestris gen. nov., sp. nov., Mesoterricola sediminis sp. nov., Geothrix oryzae sp. nov., Geothrix edaphica sp. nov., Geothrix rubra sp. nov., and Geothrix limicola sp. nov., six novel members of Acidobacteriota isolated from soils.</title>
        <authorList>
            <person name="Itoh H."/>
            <person name="Sugisawa Y."/>
            <person name="Mise K."/>
            <person name="Xu Z."/>
            <person name="Kuniyasu M."/>
            <person name="Ushijima N."/>
            <person name="Kawano K."/>
            <person name="Kobayashi E."/>
            <person name="Shiratori Y."/>
            <person name="Masuda Y."/>
            <person name="Senoo K."/>
        </authorList>
    </citation>
    <scope>NUCLEOTIDE SEQUENCE [LARGE SCALE GENOMIC DNA]</scope>
    <source>
        <strain evidence="3">W79</strain>
    </source>
</reference>
<protein>
    <submittedName>
        <fullName evidence="2">Uncharacterized protein</fullName>
    </submittedName>
</protein>
<proteinExistence type="predicted"/>
<sequence length="441" mass="48503">MIPKALTPLAACLLMAGVQANAQLKPATQNAEDQMSKLYMQVSNLLFGPANLKSMLVLQRPGTPLPDDFGEMSQEQRVMLNEIVDVVPMVNPNYVANGNMRYSQIFKAIAQNAQPTVKITLTPAEEAELKAAQDYVKDVGHSKLYEAGRNKYWEAVAKVEAASQNGKDAPSSLRAVMAAAKQDWDTQGGRVDYERRVGTIRTLGSKSGEAYWTALNQRLDAAATETNYGTFFYPQPKDWKSTDGWTEVRFDNNTKVDENQMSREAIKASVKGKHSWFSIDAAFSKTDFSASSLMDHKDLKISFKVKRVNIYRTWFDDLVLKNDAWMLPATVSFKAISYGNLLSNALKPCAMPLYTSALLLVKDLKLETALSQAEMSEYQHKMDIKAKIGLGPFTLSGSYSKHESGGKSHSAFTATGVSAPDIQILGLVGTAPDRSPASTVK</sequence>
<dbReference type="Proteomes" id="UP001238179">
    <property type="component" value="Chromosome"/>
</dbReference>
<keyword evidence="3" id="KW-1185">Reference proteome</keyword>
<evidence type="ECO:0000256" key="1">
    <source>
        <dbReference type="SAM" id="SignalP"/>
    </source>
</evidence>
<dbReference type="EMBL" id="AP027080">
    <property type="protein sequence ID" value="BDU74023.1"/>
    <property type="molecule type" value="Genomic_DNA"/>
</dbReference>
<name>A0AA48H0Y8_9BACT</name>
<gene>
    <name evidence="2" type="ORF">METEAL_31970</name>
</gene>
<feature type="signal peptide" evidence="1">
    <location>
        <begin position="1"/>
        <end position="22"/>
    </location>
</feature>
<accession>A0AA48H0Y8</accession>
<evidence type="ECO:0000313" key="3">
    <source>
        <dbReference type="Proteomes" id="UP001238179"/>
    </source>
</evidence>
<keyword evidence="1" id="KW-0732">Signal</keyword>
<dbReference type="AlphaFoldDB" id="A0AA48H0Y8"/>
<evidence type="ECO:0000313" key="2">
    <source>
        <dbReference type="EMBL" id="BDU74023.1"/>
    </source>
</evidence>